<dbReference type="Gene3D" id="1.10.1220.10">
    <property type="entry name" value="Met repressor-like"/>
    <property type="match status" value="1"/>
</dbReference>
<dbReference type="STRING" id="55209.HA50_26170"/>
<dbReference type="OrthoDB" id="6628194at2"/>
<evidence type="ECO:0000313" key="2">
    <source>
        <dbReference type="Proteomes" id="UP000193749"/>
    </source>
</evidence>
<organism evidence="1 2">
    <name type="scientific">Pantoea cypripedii</name>
    <name type="common">Pectobacterium cypripedii</name>
    <name type="synonym">Erwinia cypripedii</name>
    <dbReference type="NCBI Taxonomy" id="55209"/>
    <lineage>
        <taxon>Bacteria</taxon>
        <taxon>Pseudomonadati</taxon>
        <taxon>Pseudomonadota</taxon>
        <taxon>Gammaproteobacteria</taxon>
        <taxon>Enterobacterales</taxon>
        <taxon>Erwiniaceae</taxon>
        <taxon>Pantoea</taxon>
    </lineage>
</organism>
<dbReference type="InterPro" id="IPR010985">
    <property type="entry name" value="Ribbon_hlx_hlx"/>
</dbReference>
<protein>
    <recommendedName>
        <fullName evidence="3">Arc-like DNA binding domain-containing protein</fullName>
    </recommendedName>
</protein>
<dbReference type="EMBL" id="MLJI01000002">
    <property type="protein sequence ID" value="ORM90060.1"/>
    <property type="molecule type" value="Genomic_DNA"/>
</dbReference>
<dbReference type="GO" id="GO:0006355">
    <property type="term" value="P:regulation of DNA-templated transcription"/>
    <property type="evidence" value="ECO:0007669"/>
    <property type="project" value="InterPro"/>
</dbReference>
<dbReference type="GO" id="GO:0043565">
    <property type="term" value="F:sequence-specific DNA binding"/>
    <property type="evidence" value="ECO:0007669"/>
    <property type="project" value="UniProtKB-ARBA"/>
</dbReference>
<dbReference type="InterPro" id="IPR013321">
    <property type="entry name" value="Arc_rbn_hlx_hlx"/>
</dbReference>
<dbReference type="SUPFAM" id="SSF47598">
    <property type="entry name" value="Ribbon-helix-helix"/>
    <property type="match status" value="2"/>
</dbReference>
<dbReference type="Proteomes" id="UP000193749">
    <property type="component" value="Unassembled WGS sequence"/>
</dbReference>
<accession>A0A1X1EM73</accession>
<reference evidence="1 2" key="1">
    <citation type="journal article" date="2017" name="Antonie Van Leeuwenhoek">
        <title>Phylogenomic resolution of the bacterial genus Pantoea and its relationship with Erwinia and Tatumella.</title>
        <authorList>
            <person name="Palmer M."/>
            <person name="Steenkamp E.T."/>
            <person name="Coetzee M.P."/>
            <person name="Chan W.Y."/>
            <person name="van Zyl E."/>
            <person name="De Maayer P."/>
            <person name="Coutinho T.A."/>
            <person name="Blom J."/>
            <person name="Smits T.H."/>
            <person name="Duffy B."/>
            <person name="Venter S.N."/>
        </authorList>
    </citation>
    <scope>NUCLEOTIDE SEQUENCE [LARGE SCALE GENOMIC DNA]</scope>
    <source>
        <strain evidence="1 2">LMG 2657</strain>
    </source>
</reference>
<evidence type="ECO:0000313" key="1">
    <source>
        <dbReference type="EMBL" id="ORM90060.1"/>
    </source>
</evidence>
<sequence length="206" mass="24258">MKVKEKLGDGRGRPRKYAQGEMQYRKLWLPENLLMELRVAARVRGYTTNDEVISRLVSSLRFTPRRPVIKTDEGQRMVALARLFDEFLQSRLDIIRREYAVQENNGADRKTFVPGKNRAFSSSFPLNLRRDMEISARFNQRSVNQEIMERLLDSLNYFTEQQLPENEEVRRLRELAILFDEFIAEKVAMAENPLTNNTGEEKKEKQ</sequence>
<keyword evidence="2" id="KW-1185">Reference proteome</keyword>
<evidence type="ECO:0008006" key="3">
    <source>
        <dbReference type="Google" id="ProtNLM"/>
    </source>
</evidence>
<comment type="caution">
    <text evidence="1">The sequence shown here is derived from an EMBL/GenBank/DDBJ whole genome shotgun (WGS) entry which is preliminary data.</text>
</comment>
<dbReference type="AlphaFoldDB" id="A0A1X1EM73"/>
<dbReference type="RefSeq" id="WP_084879781.1">
    <property type="nucleotide sequence ID" value="NZ_JAGGMY010000007.1"/>
</dbReference>
<proteinExistence type="predicted"/>
<name>A0A1X1EM73_PANCY</name>
<gene>
    <name evidence="1" type="ORF">HA50_26170</name>
</gene>